<dbReference type="PANTHER" id="PTHR36156:SF2">
    <property type="entry name" value="CUPIN TYPE-2 DOMAIN-CONTAINING PROTEIN"/>
    <property type="match status" value="1"/>
</dbReference>
<sequence length="55" mass="5862">MFAGEMTLIQGDGTEQTLKPGDVLVQNGAMHAWKNRGTEPCIICFVVLGTPRAAS</sequence>
<dbReference type="AlphaFoldDB" id="N1MWS5"/>
<comment type="caution">
    <text evidence="2">The sequence shown here is derived from an EMBL/GenBank/DDBJ whole genome shotgun (WGS) entry which is preliminary data.</text>
</comment>
<dbReference type="Pfam" id="PF07883">
    <property type="entry name" value="Cupin_2"/>
    <property type="match status" value="1"/>
</dbReference>
<dbReference type="Proteomes" id="UP000013201">
    <property type="component" value="Unassembled WGS sequence"/>
</dbReference>
<organism evidence="2 3">
    <name type="scientific">Sphingobium indicum BiD32</name>
    <dbReference type="NCBI Taxonomy" id="1301087"/>
    <lineage>
        <taxon>Bacteria</taxon>
        <taxon>Pseudomonadati</taxon>
        <taxon>Pseudomonadota</taxon>
        <taxon>Alphaproteobacteria</taxon>
        <taxon>Sphingomonadales</taxon>
        <taxon>Sphingomonadaceae</taxon>
        <taxon>Sphingobium</taxon>
    </lineage>
</organism>
<dbReference type="InterPro" id="IPR047142">
    <property type="entry name" value="OryJ/VirC-like"/>
</dbReference>
<evidence type="ECO:0000259" key="1">
    <source>
        <dbReference type="Pfam" id="PF07883"/>
    </source>
</evidence>
<dbReference type="InterPro" id="IPR011051">
    <property type="entry name" value="RmlC_Cupin_sf"/>
</dbReference>
<reference evidence="2 3" key="1">
    <citation type="submission" date="2013-03" db="EMBL/GenBank/DDBJ databases">
        <authorList>
            <person name="Le V."/>
        </authorList>
    </citation>
    <scope>NUCLEOTIDE SEQUENCE [LARGE SCALE GENOMIC DNA]</scope>
    <source>
        <strain evidence="2 3">BiD32</strain>
    </source>
</reference>
<dbReference type="Gene3D" id="2.60.120.10">
    <property type="entry name" value="Jelly Rolls"/>
    <property type="match status" value="1"/>
</dbReference>
<feature type="domain" description="Cupin type-2" evidence="1">
    <location>
        <begin position="3"/>
        <end position="46"/>
    </location>
</feature>
<gene>
    <name evidence="2" type="ORF">EBBID32_43930</name>
</gene>
<keyword evidence="3" id="KW-1185">Reference proteome</keyword>
<evidence type="ECO:0000313" key="2">
    <source>
        <dbReference type="EMBL" id="CCW20022.1"/>
    </source>
</evidence>
<dbReference type="InterPro" id="IPR014710">
    <property type="entry name" value="RmlC-like_jellyroll"/>
</dbReference>
<reference evidence="3" key="2">
    <citation type="submission" date="2013-04" db="EMBL/GenBank/DDBJ databases">
        <title>Bisphenol A degrading Sphingobium sp. strain BiD32.</title>
        <authorList>
            <person name="Nielsen J.L."/>
            <person name="Zhou N.A."/>
            <person name="Kjeldal H."/>
        </authorList>
    </citation>
    <scope>NUCLEOTIDE SEQUENCE [LARGE SCALE GENOMIC DNA]</scope>
    <source>
        <strain evidence="3">BiD32</strain>
    </source>
</reference>
<name>N1MWS5_9SPHN</name>
<accession>N1MWS5</accession>
<evidence type="ECO:0000313" key="3">
    <source>
        <dbReference type="Proteomes" id="UP000013201"/>
    </source>
</evidence>
<dbReference type="SUPFAM" id="SSF51182">
    <property type="entry name" value="RmlC-like cupins"/>
    <property type="match status" value="1"/>
</dbReference>
<proteinExistence type="predicted"/>
<dbReference type="InterPro" id="IPR013096">
    <property type="entry name" value="Cupin_2"/>
</dbReference>
<dbReference type="EMBL" id="CAVK010000245">
    <property type="protein sequence ID" value="CCW20022.1"/>
    <property type="molecule type" value="Genomic_DNA"/>
</dbReference>
<protein>
    <recommendedName>
        <fullName evidence="1">Cupin type-2 domain-containing protein</fullName>
    </recommendedName>
</protein>
<dbReference type="PANTHER" id="PTHR36156">
    <property type="entry name" value="SLR2101 PROTEIN"/>
    <property type="match status" value="1"/>
</dbReference>